<dbReference type="Gramene" id="Zm00001eb410440_T001">
    <property type="protein sequence ID" value="Zm00001eb410440_P001"/>
    <property type="gene ID" value="Zm00001eb410440"/>
</dbReference>
<keyword evidence="7" id="KW-1185">Reference proteome</keyword>
<keyword evidence="8" id="KW-1267">Proteomics identification</keyword>
<reference evidence="6" key="2">
    <citation type="submission" date="2019-07" db="EMBL/GenBank/DDBJ databases">
        <authorList>
            <person name="Seetharam A."/>
            <person name="Woodhouse M."/>
            <person name="Cannon E."/>
        </authorList>
    </citation>
    <scope>NUCLEOTIDE SEQUENCE [LARGE SCALE GENOMIC DNA]</scope>
    <source>
        <strain evidence="6">cv. B73</strain>
    </source>
</reference>
<dbReference type="InterPro" id="IPR015915">
    <property type="entry name" value="Kelch-typ_b-propeller"/>
</dbReference>
<reference evidence="6" key="3">
    <citation type="submission" date="2021-05" db="UniProtKB">
        <authorList>
            <consortium name="EnsemblPlants"/>
        </authorList>
    </citation>
    <scope>IDENTIFICATION</scope>
    <source>
        <strain evidence="6">cv. B73</strain>
    </source>
</reference>
<evidence type="ECO:0000256" key="3">
    <source>
        <dbReference type="SAM" id="Coils"/>
    </source>
</evidence>
<feature type="coiled-coil region" evidence="3">
    <location>
        <begin position="675"/>
        <end position="702"/>
    </location>
</feature>
<keyword evidence="1" id="KW-0880">Kelch repeat</keyword>
<proteinExistence type="evidence at protein level"/>
<evidence type="ECO:0000313" key="6">
    <source>
        <dbReference type="EnsemblPlants" id="Zm00001eb410440_P001"/>
    </source>
</evidence>
<dbReference type="Pfam" id="PF01344">
    <property type="entry name" value="Kelch_1"/>
    <property type="match status" value="1"/>
</dbReference>
<name>A0A804RDX3_MAIZE</name>
<dbReference type="InterPro" id="IPR006652">
    <property type="entry name" value="Kelch_1"/>
</dbReference>
<keyword evidence="2" id="KW-0677">Repeat</keyword>
<feature type="compositionally biased region" description="Polar residues" evidence="4">
    <location>
        <begin position="38"/>
        <end position="47"/>
    </location>
</feature>
<dbReference type="SUPFAM" id="SSF117281">
    <property type="entry name" value="Kelch motif"/>
    <property type="match status" value="2"/>
</dbReference>
<dbReference type="Pfam" id="PF24681">
    <property type="entry name" value="Kelch_KLHDC2_KLHL20_DRC7"/>
    <property type="match status" value="1"/>
</dbReference>
<feature type="region of interest" description="Disordered" evidence="4">
    <location>
        <begin position="566"/>
        <end position="610"/>
    </location>
</feature>
<gene>
    <name evidence="6" type="primary">LOC100279856</name>
</gene>
<dbReference type="FunCoup" id="A0A804RDX3">
    <property type="interactions" value="1181"/>
</dbReference>
<dbReference type="Gene3D" id="2.120.10.80">
    <property type="entry name" value="Kelch-type beta propeller"/>
    <property type="match status" value="2"/>
</dbReference>
<dbReference type="PANTHER" id="PTHR46093">
    <property type="entry name" value="ACYL-COA-BINDING DOMAIN-CONTAINING PROTEIN 5"/>
    <property type="match status" value="1"/>
</dbReference>
<dbReference type="EnsemblPlants" id="Zm00001eb410440_T001">
    <property type="protein sequence ID" value="Zm00001eb410440_P001"/>
    <property type="gene ID" value="Zm00001eb410440"/>
</dbReference>
<feature type="domain" description="Acyl-CoA-binding" evidence="5">
    <location>
        <begin position="694"/>
        <end position="769"/>
    </location>
</feature>
<evidence type="ECO:0000256" key="4">
    <source>
        <dbReference type="SAM" id="MobiDB-lite"/>
    </source>
</evidence>
<evidence type="ECO:0000256" key="2">
    <source>
        <dbReference type="ARBA" id="ARBA00022737"/>
    </source>
</evidence>
<feature type="compositionally biased region" description="Basic residues" evidence="4">
    <location>
        <begin position="1"/>
        <end position="13"/>
    </location>
</feature>
<dbReference type="InParanoid" id="A0A804RDX3"/>
<accession>A0A804RDX3</accession>
<dbReference type="InterPro" id="IPR056819">
    <property type="entry name" value="ACBP4-6_C"/>
</dbReference>
<dbReference type="Proteomes" id="UP000007305">
    <property type="component" value="Chromosome 10"/>
</dbReference>
<keyword evidence="3" id="KW-0175">Coiled coil</keyword>
<evidence type="ECO:0000259" key="5">
    <source>
        <dbReference type="Pfam" id="PF24922"/>
    </source>
</evidence>
<feature type="region of interest" description="Disordered" evidence="4">
    <location>
        <begin position="1"/>
        <end position="47"/>
    </location>
</feature>
<dbReference type="AlphaFoldDB" id="A0A804RDX3"/>
<evidence type="ECO:0007829" key="8">
    <source>
        <dbReference type="PeptideAtlas" id="A0A804RDX3"/>
    </source>
</evidence>
<protein>
    <recommendedName>
        <fullName evidence="5">Acyl-CoA-binding domain-containing protein</fullName>
    </recommendedName>
</protein>
<evidence type="ECO:0000256" key="1">
    <source>
        <dbReference type="ARBA" id="ARBA00022441"/>
    </source>
</evidence>
<sequence>MFGFSRRRVKLGRSKGDPSDPLNSSRSSVGPSKHLSLPNGNDATMTSVSGHADDLSYRCSSDTFDPQGRTFDISENWTVLSTEGDKPIPRFYHAAAIVSSKMVVFGGDSGNRLLDDTKILNLEKLTWDSAPPKVCPSPNGCSMKLPACKGHCLLDCCLSFGCFGMNFTYSINVFLLEAGYVMLLWKIVCWTLCLTYLHFDIIQNSKYYKSMIYHSKKAMIVHDDGLFVCTALLLEKYLYMCDVQVPWGNSVILVGGKTEPASDHLSVWTFNTETELWSLIEAKGDIPAARSGHTVIRAGATLILFGGEDTKGKKRHDLHMFDLKSSTWLPLNYKGTGPSPRSNHIATLYDDRVLLIFGGHSKSKTLNDLYSLDFDTMVWSRVKTHGPHPSPRAGCSGTLCGTKWYIAGGASKKKRHAETWVFDVLQCKWSVCVVPPSSSITTKKGFSMVPFYHKDKIALIAFGGNKKEPCNKVEVLVVLQNEHSFSWRSAPEVDTMVYEYSPSNKELADHLHKCAPLYSNSSIARHSLTSVIEHPPRREPLSESLLKQSSLGTSLHTQLDHAEECSLGQKLQKPIDDDRYDDVDDSSSCQDSTPKGPYSKRTGPGFQNGAENMVTGGSKVRRIARCSSDVGQSHLYNTKIADLIRRNTTLEDQLATALASKDQLDKSLASVIHSRGQLEKMLANKDKEAEMLKEKIACLELAQEESNSLSNTVHADNVRLEREVAFLKAVTGETQKELHSTRRVLAGEQSRAFQLQVEVFHLKQRLQILEGRSGTPNKQPL</sequence>
<dbReference type="PANTHER" id="PTHR46093:SF8">
    <property type="entry name" value="KELCH MOTIF FAMILY PROTEIN, EXPRESSED"/>
    <property type="match status" value="1"/>
</dbReference>
<dbReference type="Pfam" id="PF24922">
    <property type="entry name" value="ACBP4_C"/>
    <property type="match status" value="1"/>
</dbReference>
<organism evidence="6 7">
    <name type="scientific">Zea mays</name>
    <name type="common">Maize</name>
    <dbReference type="NCBI Taxonomy" id="4577"/>
    <lineage>
        <taxon>Eukaryota</taxon>
        <taxon>Viridiplantae</taxon>
        <taxon>Streptophyta</taxon>
        <taxon>Embryophyta</taxon>
        <taxon>Tracheophyta</taxon>
        <taxon>Spermatophyta</taxon>
        <taxon>Magnoliopsida</taxon>
        <taxon>Liliopsida</taxon>
        <taxon>Poales</taxon>
        <taxon>Poaceae</taxon>
        <taxon>PACMAD clade</taxon>
        <taxon>Panicoideae</taxon>
        <taxon>Andropogonodae</taxon>
        <taxon>Andropogoneae</taxon>
        <taxon>Tripsacinae</taxon>
        <taxon>Zea</taxon>
    </lineage>
</organism>
<feature type="compositionally biased region" description="Polar residues" evidence="4">
    <location>
        <begin position="21"/>
        <end position="30"/>
    </location>
</feature>
<reference evidence="7" key="1">
    <citation type="journal article" date="2009" name="Science">
        <title>The B73 maize genome: complexity, diversity, and dynamics.</title>
        <authorList>
            <person name="Schnable P.S."/>
            <person name="Ware D."/>
            <person name="Fulton R.S."/>
            <person name="Stein J.C."/>
            <person name="Wei F."/>
            <person name="Pasternak S."/>
            <person name="Liang C."/>
            <person name="Zhang J."/>
            <person name="Fulton L."/>
            <person name="Graves T.A."/>
            <person name="Minx P."/>
            <person name="Reily A.D."/>
            <person name="Courtney L."/>
            <person name="Kruchowski S.S."/>
            <person name="Tomlinson C."/>
            <person name="Strong C."/>
            <person name="Delehaunty K."/>
            <person name="Fronick C."/>
            <person name="Courtney B."/>
            <person name="Rock S.M."/>
            <person name="Belter E."/>
            <person name="Du F."/>
            <person name="Kim K."/>
            <person name="Abbott R.M."/>
            <person name="Cotton M."/>
            <person name="Levy A."/>
            <person name="Marchetto P."/>
            <person name="Ochoa K."/>
            <person name="Jackson S.M."/>
            <person name="Gillam B."/>
            <person name="Chen W."/>
            <person name="Yan L."/>
            <person name="Higginbotham J."/>
            <person name="Cardenas M."/>
            <person name="Waligorski J."/>
            <person name="Applebaum E."/>
            <person name="Phelps L."/>
            <person name="Falcone J."/>
            <person name="Kanchi K."/>
            <person name="Thane T."/>
            <person name="Scimone A."/>
            <person name="Thane N."/>
            <person name="Henke J."/>
            <person name="Wang T."/>
            <person name="Ruppert J."/>
            <person name="Shah N."/>
            <person name="Rotter K."/>
            <person name="Hodges J."/>
            <person name="Ingenthron E."/>
            <person name="Cordes M."/>
            <person name="Kohlberg S."/>
            <person name="Sgro J."/>
            <person name="Delgado B."/>
            <person name="Mead K."/>
            <person name="Chinwalla A."/>
            <person name="Leonard S."/>
            <person name="Crouse K."/>
            <person name="Collura K."/>
            <person name="Kudrna D."/>
            <person name="Currie J."/>
            <person name="He R."/>
            <person name="Angelova A."/>
            <person name="Rajasekar S."/>
            <person name="Mueller T."/>
            <person name="Lomeli R."/>
            <person name="Scara G."/>
            <person name="Ko A."/>
            <person name="Delaney K."/>
            <person name="Wissotski M."/>
            <person name="Lopez G."/>
            <person name="Campos D."/>
            <person name="Braidotti M."/>
            <person name="Ashley E."/>
            <person name="Golser W."/>
            <person name="Kim H."/>
            <person name="Lee S."/>
            <person name="Lin J."/>
            <person name="Dujmic Z."/>
            <person name="Kim W."/>
            <person name="Talag J."/>
            <person name="Zuccolo A."/>
            <person name="Fan C."/>
            <person name="Sebastian A."/>
            <person name="Kramer M."/>
            <person name="Spiegel L."/>
            <person name="Nascimento L."/>
            <person name="Zutavern T."/>
            <person name="Miller B."/>
            <person name="Ambroise C."/>
            <person name="Muller S."/>
            <person name="Spooner W."/>
            <person name="Narechania A."/>
            <person name="Ren L."/>
            <person name="Wei S."/>
            <person name="Kumari S."/>
            <person name="Faga B."/>
            <person name="Levy M.J."/>
            <person name="McMahan L."/>
            <person name="Van Buren P."/>
            <person name="Vaughn M.W."/>
            <person name="Ying K."/>
            <person name="Yeh C.-T."/>
            <person name="Emrich S.J."/>
            <person name="Jia Y."/>
            <person name="Kalyanaraman A."/>
            <person name="Hsia A.-P."/>
            <person name="Barbazuk W.B."/>
            <person name="Baucom R.S."/>
            <person name="Brutnell T.P."/>
            <person name="Carpita N.C."/>
            <person name="Chaparro C."/>
            <person name="Chia J.-M."/>
            <person name="Deragon J.-M."/>
            <person name="Estill J.C."/>
            <person name="Fu Y."/>
            <person name="Jeddeloh J.A."/>
            <person name="Han Y."/>
            <person name="Lee H."/>
            <person name="Li P."/>
            <person name="Lisch D.R."/>
            <person name="Liu S."/>
            <person name="Liu Z."/>
            <person name="Nagel D.H."/>
            <person name="McCann M.C."/>
            <person name="SanMiguel P."/>
            <person name="Myers A.M."/>
            <person name="Nettleton D."/>
            <person name="Nguyen J."/>
            <person name="Penning B.W."/>
            <person name="Ponnala L."/>
            <person name="Schneider K.L."/>
            <person name="Schwartz D.C."/>
            <person name="Sharma A."/>
            <person name="Soderlund C."/>
            <person name="Springer N.M."/>
            <person name="Sun Q."/>
            <person name="Wang H."/>
            <person name="Waterman M."/>
            <person name="Westerman R."/>
            <person name="Wolfgruber T.K."/>
            <person name="Yang L."/>
            <person name="Yu Y."/>
            <person name="Zhang L."/>
            <person name="Zhou S."/>
            <person name="Zhu Q."/>
            <person name="Bennetzen J.L."/>
            <person name="Dawe R.K."/>
            <person name="Jiang J."/>
            <person name="Jiang N."/>
            <person name="Presting G.G."/>
            <person name="Wessler S.R."/>
            <person name="Aluru S."/>
            <person name="Martienssen R.A."/>
            <person name="Clifton S.W."/>
            <person name="McCombie W.R."/>
            <person name="Wing R.A."/>
            <person name="Wilson R.K."/>
        </authorList>
    </citation>
    <scope>NUCLEOTIDE SEQUENCE [LARGE SCALE GENOMIC DNA]</scope>
    <source>
        <strain evidence="7">cv. B73</strain>
    </source>
</reference>
<dbReference type="OrthoDB" id="10251809at2759"/>
<evidence type="ECO:0000313" key="7">
    <source>
        <dbReference type="Proteomes" id="UP000007305"/>
    </source>
</evidence>